<sequence>MWPSGNHTFCETAMTFVKAVAELEEIVMRMVAKSYGVEPRYESILGSTDHILKFNKYESHGGDEPNLGLVPHTDKSFITIVHQKDQGKGLEIKTKDEKWVEVDLSPSCFIVMAGDAFMAWTNGRVEASFHRVMMQGKKDRYSMVVGSYIRDLKIQAPQELVDEDHPLQYKPFDHYKYINYHTYVNDRKLKYPLKLYCGV</sequence>
<protein>
    <submittedName>
        <fullName evidence="1">Uncharacterized protein</fullName>
    </submittedName>
</protein>
<comment type="caution">
    <text evidence="1">The sequence shown here is derived from an EMBL/GenBank/DDBJ whole genome shotgun (WGS) entry which is preliminary data.</text>
</comment>
<evidence type="ECO:0000313" key="2">
    <source>
        <dbReference type="Proteomes" id="UP001056120"/>
    </source>
</evidence>
<dbReference type="Proteomes" id="UP001056120">
    <property type="component" value="Linkage Group LG14"/>
</dbReference>
<evidence type="ECO:0000313" key="1">
    <source>
        <dbReference type="EMBL" id="KAI3786072.1"/>
    </source>
</evidence>
<proteinExistence type="predicted"/>
<reference evidence="1 2" key="2">
    <citation type="journal article" date="2022" name="Mol. Ecol. Resour.">
        <title>The genomes of chicory, endive, great burdock and yacon provide insights into Asteraceae paleo-polyploidization history and plant inulin production.</title>
        <authorList>
            <person name="Fan W."/>
            <person name="Wang S."/>
            <person name="Wang H."/>
            <person name="Wang A."/>
            <person name="Jiang F."/>
            <person name="Liu H."/>
            <person name="Zhao H."/>
            <person name="Xu D."/>
            <person name="Zhang Y."/>
        </authorList>
    </citation>
    <scope>NUCLEOTIDE SEQUENCE [LARGE SCALE GENOMIC DNA]</scope>
    <source>
        <strain evidence="2">cv. Yunnan</strain>
        <tissue evidence="1">Leaves</tissue>
    </source>
</reference>
<organism evidence="1 2">
    <name type="scientific">Smallanthus sonchifolius</name>
    <dbReference type="NCBI Taxonomy" id="185202"/>
    <lineage>
        <taxon>Eukaryota</taxon>
        <taxon>Viridiplantae</taxon>
        <taxon>Streptophyta</taxon>
        <taxon>Embryophyta</taxon>
        <taxon>Tracheophyta</taxon>
        <taxon>Spermatophyta</taxon>
        <taxon>Magnoliopsida</taxon>
        <taxon>eudicotyledons</taxon>
        <taxon>Gunneridae</taxon>
        <taxon>Pentapetalae</taxon>
        <taxon>asterids</taxon>
        <taxon>campanulids</taxon>
        <taxon>Asterales</taxon>
        <taxon>Asteraceae</taxon>
        <taxon>Asteroideae</taxon>
        <taxon>Heliantheae alliance</taxon>
        <taxon>Millerieae</taxon>
        <taxon>Smallanthus</taxon>
    </lineage>
</organism>
<reference evidence="2" key="1">
    <citation type="journal article" date="2022" name="Mol. Ecol. Resour.">
        <title>The genomes of chicory, endive, great burdock and yacon provide insights into Asteraceae palaeo-polyploidization history and plant inulin production.</title>
        <authorList>
            <person name="Fan W."/>
            <person name="Wang S."/>
            <person name="Wang H."/>
            <person name="Wang A."/>
            <person name="Jiang F."/>
            <person name="Liu H."/>
            <person name="Zhao H."/>
            <person name="Xu D."/>
            <person name="Zhang Y."/>
        </authorList>
    </citation>
    <scope>NUCLEOTIDE SEQUENCE [LARGE SCALE GENOMIC DNA]</scope>
    <source>
        <strain evidence="2">cv. Yunnan</strain>
    </source>
</reference>
<keyword evidence="2" id="KW-1185">Reference proteome</keyword>
<dbReference type="EMBL" id="CM042031">
    <property type="protein sequence ID" value="KAI3786072.1"/>
    <property type="molecule type" value="Genomic_DNA"/>
</dbReference>
<gene>
    <name evidence="1" type="ORF">L1987_45199</name>
</gene>
<name>A0ACB9GTQ1_9ASTR</name>
<accession>A0ACB9GTQ1</accession>